<accession>A0AAJ0H7L3</accession>
<feature type="transmembrane region" description="Helical" evidence="2">
    <location>
        <begin position="80"/>
        <end position="103"/>
    </location>
</feature>
<feature type="region of interest" description="Disordered" evidence="1">
    <location>
        <begin position="116"/>
        <end position="173"/>
    </location>
</feature>
<reference evidence="3" key="1">
    <citation type="journal article" date="2023" name="Mol. Phylogenet. Evol.">
        <title>Genome-scale phylogeny and comparative genomics of the fungal order Sordariales.</title>
        <authorList>
            <person name="Hensen N."/>
            <person name="Bonometti L."/>
            <person name="Westerberg I."/>
            <person name="Brannstrom I.O."/>
            <person name="Guillou S."/>
            <person name="Cros-Aarteil S."/>
            <person name="Calhoun S."/>
            <person name="Haridas S."/>
            <person name="Kuo A."/>
            <person name="Mondo S."/>
            <person name="Pangilinan J."/>
            <person name="Riley R."/>
            <person name="LaButti K."/>
            <person name="Andreopoulos B."/>
            <person name="Lipzen A."/>
            <person name="Chen C."/>
            <person name="Yan M."/>
            <person name="Daum C."/>
            <person name="Ng V."/>
            <person name="Clum A."/>
            <person name="Steindorff A."/>
            <person name="Ohm R.A."/>
            <person name="Martin F."/>
            <person name="Silar P."/>
            <person name="Natvig D.O."/>
            <person name="Lalanne C."/>
            <person name="Gautier V."/>
            <person name="Ament-Velasquez S.L."/>
            <person name="Kruys A."/>
            <person name="Hutchinson M.I."/>
            <person name="Powell A.J."/>
            <person name="Barry K."/>
            <person name="Miller A.N."/>
            <person name="Grigoriev I.V."/>
            <person name="Debuchy R."/>
            <person name="Gladieux P."/>
            <person name="Hiltunen Thoren M."/>
            <person name="Johannesson H."/>
        </authorList>
    </citation>
    <scope>NUCLEOTIDE SEQUENCE</scope>
    <source>
        <strain evidence="3">CBS 955.72</strain>
    </source>
</reference>
<comment type="caution">
    <text evidence="3">The sequence shown here is derived from an EMBL/GenBank/DDBJ whole genome shotgun (WGS) entry which is preliminary data.</text>
</comment>
<gene>
    <name evidence="3" type="ORF">B0T25DRAFT_359664</name>
</gene>
<proteinExistence type="predicted"/>
<protein>
    <submittedName>
        <fullName evidence="3">Uncharacterized protein</fullName>
    </submittedName>
</protein>
<keyword evidence="2" id="KW-0472">Membrane</keyword>
<organism evidence="3 4">
    <name type="scientific">Lasiosphaeria hispida</name>
    <dbReference type="NCBI Taxonomy" id="260671"/>
    <lineage>
        <taxon>Eukaryota</taxon>
        <taxon>Fungi</taxon>
        <taxon>Dikarya</taxon>
        <taxon>Ascomycota</taxon>
        <taxon>Pezizomycotina</taxon>
        <taxon>Sordariomycetes</taxon>
        <taxon>Sordariomycetidae</taxon>
        <taxon>Sordariales</taxon>
        <taxon>Lasiosphaeriaceae</taxon>
        <taxon>Lasiosphaeria</taxon>
    </lineage>
</organism>
<dbReference type="EMBL" id="JAUIQD010000008">
    <property type="protein sequence ID" value="KAK3342118.1"/>
    <property type="molecule type" value="Genomic_DNA"/>
</dbReference>
<keyword evidence="4" id="KW-1185">Reference proteome</keyword>
<feature type="compositionally biased region" description="Basic and acidic residues" evidence="1">
    <location>
        <begin position="27"/>
        <end position="43"/>
    </location>
</feature>
<name>A0AAJ0H7L3_9PEZI</name>
<evidence type="ECO:0000256" key="1">
    <source>
        <dbReference type="SAM" id="MobiDB-lite"/>
    </source>
</evidence>
<feature type="region of interest" description="Disordered" evidence="1">
    <location>
        <begin position="24"/>
        <end position="46"/>
    </location>
</feature>
<keyword evidence="2" id="KW-1133">Transmembrane helix</keyword>
<dbReference type="AlphaFoldDB" id="A0AAJ0H7L3"/>
<reference evidence="3" key="2">
    <citation type="submission" date="2023-06" db="EMBL/GenBank/DDBJ databases">
        <authorList>
            <consortium name="Lawrence Berkeley National Laboratory"/>
            <person name="Haridas S."/>
            <person name="Hensen N."/>
            <person name="Bonometti L."/>
            <person name="Westerberg I."/>
            <person name="Brannstrom I.O."/>
            <person name="Guillou S."/>
            <person name="Cros-Aarteil S."/>
            <person name="Calhoun S."/>
            <person name="Kuo A."/>
            <person name="Mondo S."/>
            <person name="Pangilinan J."/>
            <person name="Riley R."/>
            <person name="Labutti K."/>
            <person name="Andreopoulos B."/>
            <person name="Lipzen A."/>
            <person name="Chen C."/>
            <person name="Yanf M."/>
            <person name="Daum C."/>
            <person name="Ng V."/>
            <person name="Clum A."/>
            <person name="Steindorff A."/>
            <person name="Ohm R."/>
            <person name="Martin F."/>
            <person name="Silar P."/>
            <person name="Natvig D."/>
            <person name="Lalanne C."/>
            <person name="Gautier V."/>
            <person name="Ament-Velasquez S.L."/>
            <person name="Kruys A."/>
            <person name="Hutchinson M.I."/>
            <person name="Powell A.J."/>
            <person name="Barry K."/>
            <person name="Miller A.N."/>
            <person name="Grigoriev I.V."/>
            <person name="Debuchy R."/>
            <person name="Gladieux P."/>
            <person name="Thoren M.H."/>
            <person name="Johannesson H."/>
        </authorList>
    </citation>
    <scope>NUCLEOTIDE SEQUENCE</scope>
    <source>
        <strain evidence="3">CBS 955.72</strain>
    </source>
</reference>
<evidence type="ECO:0000256" key="2">
    <source>
        <dbReference type="SAM" id="Phobius"/>
    </source>
</evidence>
<sequence length="295" mass="31473">MSCECRQVGGQARWQCSCARSEGGGQWRERASSGGGVERERTGRSSSTKQAALFAIYTDGILSPSWTSRASYDSSTRHKWIFWCTLAARLLSAYLCGWVALAYQSVSHLDPLQHHDGDARRAVPPARGVPTAGDGRPNPLGSAGSGRTGRDPTPPLPQAFPGPRGRHPPSLSLRLPPTLPLFRALRRIGLPGRAEKVEDTSGPTQEAVGSGRVISSNSKFLCRARSQLACPLAVLSATRPISHRPGPQVAPSPLFRGRPTLEHIGGTEPIGTVTVNLAISRGTMRPEKPGPPTPC</sequence>
<keyword evidence="2" id="KW-0812">Transmembrane</keyword>
<dbReference type="Proteomes" id="UP001275084">
    <property type="component" value="Unassembled WGS sequence"/>
</dbReference>
<evidence type="ECO:0000313" key="4">
    <source>
        <dbReference type="Proteomes" id="UP001275084"/>
    </source>
</evidence>
<evidence type="ECO:0000313" key="3">
    <source>
        <dbReference type="EMBL" id="KAK3342118.1"/>
    </source>
</evidence>